<gene>
    <name evidence="1" type="ORF">N7335_01980</name>
</gene>
<comment type="caution">
    <text evidence="1">The sequence shown here is derived from an EMBL/GenBank/DDBJ whole genome shotgun (WGS) entry which is preliminary data.</text>
</comment>
<dbReference type="EMBL" id="JAODZE010000001">
    <property type="protein sequence ID" value="MDH0145155.1"/>
    <property type="molecule type" value="Genomic_DNA"/>
</dbReference>
<sequence>MSTLSDLVLDLFVKDDYRALLRLSKKVDSDTKLESMCLIMRGIRDLETLCGQNTINHKFTPAQRKSYAAVGHFIGTQQVMFYCSELPVINDPQLVRYGLKTLNQSDAWLVRSHAIQSIKARQIEISHILIEWLIKQDPNRYGYHELYLMYEASIFDGKSDPWIFNKLYEMGLVPSILKFAEAGKIGICKEFLDDLKQMNKEKLTEVLLKVSGNSL</sequence>
<protein>
    <submittedName>
        <fullName evidence="1">Uncharacterized protein</fullName>
    </submittedName>
</protein>
<organism evidence="1 2">
    <name type="scientific">Stutzerimonas stutzeri</name>
    <name type="common">Pseudomonas stutzeri</name>
    <dbReference type="NCBI Taxonomy" id="316"/>
    <lineage>
        <taxon>Bacteria</taxon>
        <taxon>Pseudomonadati</taxon>
        <taxon>Pseudomonadota</taxon>
        <taxon>Gammaproteobacteria</taxon>
        <taxon>Pseudomonadales</taxon>
        <taxon>Pseudomonadaceae</taxon>
        <taxon>Stutzerimonas</taxon>
    </lineage>
</organism>
<evidence type="ECO:0000313" key="2">
    <source>
        <dbReference type="Proteomes" id="UP001158076"/>
    </source>
</evidence>
<accession>A0AA42H6L3</accession>
<dbReference type="AlphaFoldDB" id="A0AA42H6L3"/>
<reference evidence="1" key="1">
    <citation type="submission" date="2022-09" db="EMBL/GenBank/DDBJ databases">
        <title>Intensive care unit water sources are persistently colonized with multi-drug resistant bacteria and are the site of extensive horizontal gene transfer of antibiotic resistance genes.</title>
        <authorList>
            <person name="Diorio-Toth L."/>
        </authorList>
    </citation>
    <scope>NUCLEOTIDE SEQUENCE</scope>
    <source>
        <strain evidence="1">GD04147</strain>
    </source>
</reference>
<proteinExistence type="predicted"/>
<evidence type="ECO:0000313" key="1">
    <source>
        <dbReference type="EMBL" id="MDH0145155.1"/>
    </source>
</evidence>
<dbReference type="RefSeq" id="WP_279647932.1">
    <property type="nucleotide sequence ID" value="NZ_JAODZE010000001.1"/>
</dbReference>
<dbReference type="Proteomes" id="UP001158076">
    <property type="component" value="Unassembled WGS sequence"/>
</dbReference>
<name>A0AA42H6L3_STUST</name>